<dbReference type="CDD" id="cd00059">
    <property type="entry name" value="FH_FOX"/>
    <property type="match status" value="1"/>
</dbReference>
<feature type="DNA-binding region" description="Fork-head" evidence="6">
    <location>
        <begin position="342"/>
        <end position="445"/>
    </location>
</feature>
<sequence>MAAAKRKARKQPAATRKTIETDTLESSPPGRAAKRRRTNDTSTAPPASHALPTEDEDDAEESADTMSNAEAQEVADRVIPLLAVAPYAITVATEHANEQYDIDNAGAIQAYAKVCGATWTYYINSTNVNIGRASEPSARHSLASRAESSPHGDTDGFGDIHIDLGPHKHVSRLHGNLYFEGSDAKWHVHVDGRNGIKVNHTVLRRGQHRIVSCGDILEIAGTQMMFVTANEKAVIHDSFLRKVQDETSEDEPVEDVSHSRSSTMHGLHAQSSFSNKLLDEGPLASGTTITPAPPDFARPMTPVRSAKKLGPSSVHSPTNGGGPEIETTEDIDYSLDAYKDFKPSCSYSCMIGRAILSTRDESMTLAGIYKWISNNFAFYRHNKTNWKNSIRHNLSIHDQFQKIPRRSDEPGKGMKWAIPANQRSKVTAEIQKQQGKGGKFRSRSTPSSPTVRVQDPSAGAPILSQANNGDLKDSPTAQSPPLSSYPPIAQESYTPSRGARLPAFSNNVGGAHGLPNLSSDDPAPLPVRRPHASSTGNIGSSPTLTSGAWLGYDGNSMRTPLPRPHNLNIPLPNTMAKPSSYMPDSSPAPFWKYTRMTAGSTPGMWPGGSSPLKPPALPSSSPPPPAVNGVDSPTKARGSINWDSRVGSDQEDEEGGIDLAKGFQNISCFHKRRQEAAATQQTSAVT</sequence>
<feature type="region of interest" description="Disordered" evidence="7">
    <location>
        <begin position="1"/>
        <end position="68"/>
    </location>
</feature>
<proteinExistence type="predicted"/>
<dbReference type="PANTHER" id="PTHR45881:SF1">
    <property type="entry name" value="FORK HEAD PROTEIN HOMOLOG 2"/>
    <property type="match status" value="1"/>
</dbReference>
<gene>
    <name evidence="10" type="primary">FKH2</name>
    <name evidence="10" type="ORF">HETSPECPRED_008914</name>
</gene>
<keyword evidence="5 6" id="KW-0539">Nucleus</keyword>
<dbReference type="CDD" id="cd22701">
    <property type="entry name" value="FHA_FKH1-like"/>
    <property type="match status" value="1"/>
</dbReference>
<evidence type="ECO:0000313" key="11">
    <source>
        <dbReference type="Proteomes" id="UP000664521"/>
    </source>
</evidence>
<protein>
    <submittedName>
        <fullName evidence="10">Transcription factor</fullName>
    </submittedName>
</protein>
<keyword evidence="3 6" id="KW-0238">DNA-binding</keyword>
<evidence type="ECO:0000313" key="10">
    <source>
        <dbReference type="EMBL" id="CAF9909284.1"/>
    </source>
</evidence>
<dbReference type="GO" id="GO:0000981">
    <property type="term" value="F:DNA-binding transcription factor activity, RNA polymerase II-specific"/>
    <property type="evidence" value="ECO:0007669"/>
    <property type="project" value="TreeGrafter"/>
</dbReference>
<evidence type="ECO:0000256" key="6">
    <source>
        <dbReference type="PROSITE-ProRule" id="PRU00089"/>
    </source>
</evidence>
<feature type="region of interest" description="Disordered" evidence="7">
    <location>
        <begin position="283"/>
        <end position="327"/>
    </location>
</feature>
<comment type="subcellular location">
    <subcellularLocation>
        <location evidence="1 6">Nucleus</location>
    </subcellularLocation>
</comment>
<dbReference type="SUPFAM" id="SSF46785">
    <property type="entry name" value="Winged helix' DNA-binding domain"/>
    <property type="match status" value="1"/>
</dbReference>
<evidence type="ECO:0000256" key="7">
    <source>
        <dbReference type="SAM" id="MobiDB-lite"/>
    </source>
</evidence>
<feature type="region of interest" description="Disordered" evidence="7">
    <location>
        <begin position="403"/>
        <end position="545"/>
    </location>
</feature>
<dbReference type="OrthoDB" id="5954824at2759"/>
<evidence type="ECO:0000259" key="9">
    <source>
        <dbReference type="PROSITE" id="PS50039"/>
    </source>
</evidence>
<dbReference type="PROSITE" id="PS50006">
    <property type="entry name" value="FHA_DOMAIN"/>
    <property type="match status" value="1"/>
</dbReference>
<evidence type="ECO:0000259" key="8">
    <source>
        <dbReference type="PROSITE" id="PS50006"/>
    </source>
</evidence>
<feature type="domain" description="FHA" evidence="8">
    <location>
        <begin position="128"/>
        <end position="203"/>
    </location>
</feature>
<dbReference type="PROSITE" id="PS00658">
    <property type="entry name" value="FORK_HEAD_2"/>
    <property type="match status" value="1"/>
</dbReference>
<feature type="compositionally biased region" description="Low complexity" evidence="7">
    <location>
        <begin position="443"/>
        <end position="453"/>
    </location>
</feature>
<dbReference type="EMBL" id="CAJPDS010000007">
    <property type="protein sequence ID" value="CAF9909284.1"/>
    <property type="molecule type" value="Genomic_DNA"/>
</dbReference>
<organism evidence="10 11">
    <name type="scientific">Heterodermia speciosa</name>
    <dbReference type="NCBI Taxonomy" id="116794"/>
    <lineage>
        <taxon>Eukaryota</taxon>
        <taxon>Fungi</taxon>
        <taxon>Dikarya</taxon>
        <taxon>Ascomycota</taxon>
        <taxon>Pezizomycotina</taxon>
        <taxon>Lecanoromycetes</taxon>
        <taxon>OSLEUM clade</taxon>
        <taxon>Lecanoromycetidae</taxon>
        <taxon>Caliciales</taxon>
        <taxon>Physciaceae</taxon>
        <taxon>Heterodermia</taxon>
    </lineage>
</organism>
<dbReference type="PANTHER" id="PTHR45881">
    <property type="entry name" value="CHECKPOINT SUPPRESSOR 1-LIKE, ISOFORM A-RELATED"/>
    <property type="match status" value="1"/>
</dbReference>
<evidence type="ECO:0000256" key="4">
    <source>
        <dbReference type="ARBA" id="ARBA00023163"/>
    </source>
</evidence>
<dbReference type="InterPro" id="IPR001766">
    <property type="entry name" value="Fork_head_dom"/>
</dbReference>
<dbReference type="InterPro" id="IPR036390">
    <property type="entry name" value="WH_DNA-bd_sf"/>
</dbReference>
<feature type="compositionally biased region" description="Pro residues" evidence="7">
    <location>
        <begin position="612"/>
        <end position="626"/>
    </location>
</feature>
<keyword evidence="2" id="KW-0805">Transcription regulation</keyword>
<evidence type="ECO:0000256" key="3">
    <source>
        <dbReference type="ARBA" id="ARBA00023125"/>
    </source>
</evidence>
<comment type="caution">
    <text evidence="10">The sequence shown here is derived from an EMBL/GenBank/DDBJ whole genome shotgun (WGS) entry which is preliminary data.</text>
</comment>
<dbReference type="GO" id="GO:0005634">
    <property type="term" value="C:nucleus"/>
    <property type="evidence" value="ECO:0007669"/>
    <property type="project" value="UniProtKB-SubCell"/>
</dbReference>
<evidence type="ECO:0000256" key="5">
    <source>
        <dbReference type="ARBA" id="ARBA00023242"/>
    </source>
</evidence>
<dbReference type="GO" id="GO:0000978">
    <property type="term" value="F:RNA polymerase II cis-regulatory region sequence-specific DNA binding"/>
    <property type="evidence" value="ECO:0007669"/>
    <property type="project" value="TreeGrafter"/>
</dbReference>
<evidence type="ECO:0000256" key="1">
    <source>
        <dbReference type="ARBA" id="ARBA00004123"/>
    </source>
</evidence>
<reference evidence="10" key="1">
    <citation type="submission" date="2021-03" db="EMBL/GenBank/DDBJ databases">
        <authorList>
            <person name="Tagirdzhanova G."/>
        </authorList>
    </citation>
    <scope>NUCLEOTIDE SEQUENCE</scope>
</reference>
<evidence type="ECO:0000256" key="2">
    <source>
        <dbReference type="ARBA" id="ARBA00023015"/>
    </source>
</evidence>
<dbReference type="InterPro" id="IPR036388">
    <property type="entry name" value="WH-like_DNA-bd_sf"/>
</dbReference>
<dbReference type="Gene3D" id="2.60.200.20">
    <property type="match status" value="1"/>
</dbReference>
<dbReference type="SUPFAM" id="SSF49879">
    <property type="entry name" value="SMAD/FHA domain"/>
    <property type="match status" value="1"/>
</dbReference>
<accession>A0A8H3EQ05</accession>
<dbReference type="InterPro" id="IPR030456">
    <property type="entry name" value="TF_fork_head_CS_2"/>
</dbReference>
<feature type="compositionally biased region" description="Polar residues" evidence="7">
    <location>
        <begin position="421"/>
        <end position="434"/>
    </location>
</feature>
<dbReference type="Pfam" id="PF00250">
    <property type="entry name" value="Forkhead"/>
    <property type="match status" value="1"/>
</dbReference>
<name>A0A8H3EQ05_9LECA</name>
<keyword evidence="4" id="KW-0804">Transcription</keyword>
<dbReference type="Pfam" id="PF00498">
    <property type="entry name" value="FHA"/>
    <property type="match status" value="1"/>
</dbReference>
<feature type="compositionally biased region" description="Basic residues" evidence="7">
    <location>
        <begin position="1"/>
        <end position="10"/>
    </location>
</feature>
<dbReference type="Gene3D" id="1.10.10.10">
    <property type="entry name" value="Winged helix-like DNA-binding domain superfamily/Winged helix DNA-binding domain"/>
    <property type="match status" value="1"/>
</dbReference>
<dbReference type="PRINTS" id="PR00053">
    <property type="entry name" value="FORKHEAD"/>
</dbReference>
<feature type="compositionally biased region" description="Acidic residues" evidence="7">
    <location>
        <begin position="53"/>
        <end position="63"/>
    </location>
</feature>
<dbReference type="AlphaFoldDB" id="A0A8H3EQ05"/>
<dbReference type="Proteomes" id="UP000664521">
    <property type="component" value="Unassembled WGS sequence"/>
</dbReference>
<feature type="compositionally biased region" description="Polar residues" evidence="7">
    <location>
        <begin position="532"/>
        <end position="545"/>
    </location>
</feature>
<dbReference type="InterPro" id="IPR000253">
    <property type="entry name" value="FHA_dom"/>
</dbReference>
<keyword evidence="11" id="KW-1185">Reference proteome</keyword>
<feature type="region of interest" description="Disordered" evidence="7">
    <location>
        <begin position="244"/>
        <end position="270"/>
    </location>
</feature>
<dbReference type="InterPro" id="IPR008984">
    <property type="entry name" value="SMAD_FHA_dom_sf"/>
</dbReference>
<dbReference type="PROSITE" id="PS50039">
    <property type="entry name" value="FORK_HEAD_3"/>
    <property type="match status" value="1"/>
</dbReference>
<feature type="compositionally biased region" description="Polar residues" evidence="7">
    <location>
        <begin position="259"/>
        <end position="270"/>
    </location>
</feature>
<dbReference type="SMART" id="SM00339">
    <property type="entry name" value="FH"/>
    <property type="match status" value="1"/>
</dbReference>
<feature type="domain" description="Fork-head" evidence="9">
    <location>
        <begin position="342"/>
        <end position="445"/>
    </location>
</feature>
<feature type="region of interest" description="Disordered" evidence="7">
    <location>
        <begin position="602"/>
        <end position="658"/>
    </location>
</feature>